<gene>
    <name evidence="2" type="ORF">TL16_g06940</name>
</gene>
<evidence type="ECO:0000259" key="1">
    <source>
        <dbReference type="Pfam" id="PF07915"/>
    </source>
</evidence>
<proteinExistence type="predicted"/>
<dbReference type="InterPro" id="IPR009011">
    <property type="entry name" value="Man6P_isomerase_rcpt-bd_dom_sf"/>
</dbReference>
<dbReference type="Pfam" id="PF07915">
    <property type="entry name" value="PRKCSH"/>
    <property type="match status" value="1"/>
</dbReference>
<dbReference type="AlphaFoldDB" id="A0A9W7AST9"/>
<reference evidence="3" key="1">
    <citation type="journal article" date="2023" name="Commun. Biol.">
        <title>Genome analysis of Parmales, the sister group of diatoms, reveals the evolutionary specialization of diatoms from phago-mixotrophs to photoautotrophs.</title>
        <authorList>
            <person name="Ban H."/>
            <person name="Sato S."/>
            <person name="Yoshikawa S."/>
            <person name="Yamada K."/>
            <person name="Nakamura Y."/>
            <person name="Ichinomiya M."/>
            <person name="Sato N."/>
            <person name="Blanc-Mathieu R."/>
            <person name="Endo H."/>
            <person name="Kuwata A."/>
            <person name="Ogata H."/>
        </authorList>
    </citation>
    <scope>NUCLEOTIDE SEQUENCE [LARGE SCALE GENOMIC DNA]</scope>
</reference>
<name>A0A9W7AST9_9STRA</name>
<dbReference type="Gene3D" id="2.70.130.10">
    <property type="entry name" value="Mannose-6-phosphate receptor binding domain"/>
    <property type="match status" value="1"/>
</dbReference>
<sequence>MWVKTVNEVEPCSYVIEVCGGEKCVDDSRREVGEAFKILEEEMKGKCLVYSEDWWSYEYCWPGKLKQFHLKGVLENKKVKAVREAVNDISTGRKGGVEVVEGFGRDSGLKEGYGFLRERIEGGSECTEEVRLRVGRGAIRIVRIVRTIDFTYSIVTNTNATLTHH</sequence>
<dbReference type="Proteomes" id="UP001162640">
    <property type="component" value="Unassembled WGS sequence"/>
</dbReference>
<accession>A0A9W7AST9</accession>
<comment type="caution">
    <text evidence="2">The sequence shown here is derived from an EMBL/GenBank/DDBJ whole genome shotgun (WGS) entry which is preliminary data.</text>
</comment>
<dbReference type="InterPro" id="IPR012913">
    <property type="entry name" value="OS9-like_dom"/>
</dbReference>
<feature type="domain" description="Protein OS9-like" evidence="1">
    <location>
        <begin position="45"/>
        <end position="75"/>
    </location>
</feature>
<evidence type="ECO:0000313" key="2">
    <source>
        <dbReference type="EMBL" id="GMH76006.1"/>
    </source>
</evidence>
<protein>
    <recommendedName>
        <fullName evidence="1">Protein OS9-like domain-containing protein</fullName>
    </recommendedName>
</protein>
<dbReference type="EMBL" id="BLQM01000214">
    <property type="protein sequence ID" value="GMH76006.1"/>
    <property type="molecule type" value="Genomic_DNA"/>
</dbReference>
<organism evidence="2 3">
    <name type="scientific">Triparma laevis f. inornata</name>
    <dbReference type="NCBI Taxonomy" id="1714386"/>
    <lineage>
        <taxon>Eukaryota</taxon>
        <taxon>Sar</taxon>
        <taxon>Stramenopiles</taxon>
        <taxon>Ochrophyta</taxon>
        <taxon>Bolidophyceae</taxon>
        <taxon>Parmales</taxon>
        <taxon>Triparmaceae</taxon>
        <taxon>Triparma</taxon>
    </lineage>
</organism>
<evidence type="ECO:0000313" key="3">
    <source>
        <dbReference type="Proteomes" id="UP001162640"/>
    </source>
</evidence>